<dbReference type="InterPro" id="IPR003953">
    <property type="entry name" value="FAD-dep_OxRdtase_2_FAD-bd"/>
</dbReference>
<keyword evidence="3" id="KW-0274">FAD</keyword>
<dbReference type="NCBIfam" id="TIGR01409">
    <property type="entry name" value="TAT_signal_seq"/>
    <property type="match status" value="1"/>
</dbReference>
<organism evidence="6">
    <name type="scientific">Desulfitobacterium hafniense</name>
    <name type="common">Desulfitobacterium frappieri</name>
    <dbReference type="NCBI Taxonomy" id="49338"/>
    <lineage>
        <taxon>Bacteria</taxon>
        <taxon>Bacillati</taxon>
        <taxon>Bacillota</taxon>
        <taxon>Clostridia</taxon>
        <taxon>Eubacteriales</taxon>
        <taxon>Desulfitobacteriaceae</taxon>
        <taxon>Desulfitobacterium</taxon>
    </lineage>
</organism>
<dbReference type="Pfam" id="PF00890">
    <property type="entry name" value="FAD_binding_2"/>
    <property type="match status" value="1"/>
</dbReference>
<dbReference type="PANTHER" id="PTHR43400:SF10">
    <property type="entry name" value="3-OXOSTEROID 1-DEHYDROGENASE"/>
    <property type="match status" value="1"/>
</dbReference>
<comment type="cofactor">
    <cofactor evidence="1">
        <name>FAD</name>
        <dbReference type="ChEBI" id="CHEBI:57692"/>
    </cofactor>
</comment>
<dbReference type="Gene3D" id="3.90.700.10">
    <property type="entry name" value="Succinate dehydrogenase/fumarate reductase flavoprotein, catalytic domain"/>
    <property type="match status" value="1"/>
</dbReference>
<evidence type="ECO:0000256" key="2">
    <source>
        <dbReference type="ARBA" id="ARBA00022630"/>
    </source>
</evidence>
<evidence type="ECO:0000256" key="3">
    <source>
        <dbReference type="ARBA" id="ARBA00022827"/>
    </source>
</evidence>
<protein>
    <submittedName>
        <fullName evidence="6">Periplasmic fumarate reductase-like flavoprotein</fullName>
    </submittedName>
</protein>
<proteinExistence type="predicted"/>
<evidence type="ECO:0000256" key="1">
    <source>
        <dbReference type="ARBA" id="ARBA00001974"/>
    </source>
</evidence>
<dbReference type="InterPro" id="IPR027477">
    <property type="entry name" value="Succ_DH/fumarate_Rdtase_cat_sf"/>
</dbReference>
<gene>
    <name evidence="6" type="ORF">DPCES_1560</name>
</gene>
<dbReference type="RefSeq" id="WP_018307305.1">
    <property type="nucleotide sequence ID" value="NZ_LK996017.1"/>
</dbReference>
<dbReference type="Gene3D" id="3.50.50.60">
    <property type="entry name" value="FAD/NAD(P)-binding domain"/>
    <property type="match status" value="2"/>
</dbReference>
<dbReference type="EMBL" id="LK996017">
    <property type="protein sequence ID" value="CDX01447.1"/>
    <property type="molecule type" value="Genomic_DNA"/>
</dbReference>
<evidence type="ECO:0000256" key="4">
    <source>
        <dbReference type="ARBA" id="ARBA00023002"/>
    </source>
</evidence>
<dbReference type="GO" id="GO:0008202">
    <property type="term" value="P:steroid metabolic process"/>
    <property type="evidence" value="ECO:0007669"/>
    <property type="project" value="UniProtKB-ARBA"/>
</dbReference>
<sequence length="596" mass="64994">MVEKKTATEEKSLSRRDFLRNTGILAGGAVLGTGLLAGCSDSAAKAEAPPPVEQTWDYEADVVIIGLGGAGASAAIEAHDAGAKVLVIEKQAEKTHYPNTRMSGGVWHNPDPMGDRGARVEYIKAMMSGENIPWKNEGEQEHVSAEMAEMFADGIMDVENFLMTQAPDLDPAGMAPGGEASFPMFPKFKEAKYGKTINTRYKDFQNADDNVPAYEQPKEQKSAGEAFYWALVEEGIKGKRPEIQILFSTPAKRLIQGENGEIRGVIATQGDKEIKVKAKRAVVLSSGGYEYNLPMRRAFLEGPGVTGWGFYGSPDNTGDGIEMAILVGAGLVKVAKAASRIESAFPHGKNWDEKGLKMGSNTSVTSSKNSVIVDNFGKRYTDEHIITDSTRPYRYQFYKEAVHYDLLTMNYPRIPSWIIFDETRRTSSPVVGTSGSTVGYGFLPWSKDNLDAIQRGWILKADTLEELAAKIKADPENRELIDTQTLIDNVKKFNEYCAAGVDKDFGRTPATMGPVEKPPFYAMKLYPGGPNTKGGIDANAKREALDWNAKPIPRLYTAGEISSVFKFTYQAGGNLTECIVCGRVAGKNAAGQTPWS</sequence>
<dbReference type="SUPFAM" id="SSF56425">
    <property type="entry name" value="Succinate dehydrogenase/fumarate reductase flavoprotein, catalytic domain"/>
    <property type="match status" value="1"/>
</dbReference>
<dbReference type="PATRIC" id="fig|49338.4.peg.1678"/>
<dbReference type="InterPro" id="IPR050315">
    <property type="entry name" value="FAD-oxidoreductase_2"/>
</dbReference>
<keyword evidence="4" id="KW-0560">Oxidoreductase</keyword>
<dbReference type="InterPro" id="IPR036188">
    <property type="entry name" value="FAD/NAD-bd_sf"/>
</dbReference>
<name>A0A098AZA4_DESHA</name>
<keyword evidence="2" id="KW-0285">Flavoprotein</keyword>
<accession>A0A098AZA4</accession>
<dbReference type="AlphaFoldDB" id="A0A098AZA4"/>
<dbReference type="PROSITE" id="PS51318">
    <property type="entry name" value="TAT"/>
    <property type="match status" value="1"/>
</dbReference>
<dbReference type="PANTHER" id="PTHR43400">
    <property type="entry name" value="FUMARATE REDUCTASE"/>
    <property type="match status" value="1"/>
</dbReference>
<dbReference type="SUPFAM" id="SSF51905">
    <property type="entry name" value="FAD/NAD(P)-binding domain"/>
    <property type="match status" value="1"/>
</dbReference>
<dbReference type="InterPro" id="IPR019546">
    <property type="entry name" value="TAT_signal_bac_arc"/>
</dbReference>
<evidence type="ECO:0000313" key="6">
    <source>
        <dbReference type="EMBL" id="CDX01447.1"/>
    </source>
</evidence>
<dbReference type="InterPro" id="IPR006311">
    <property type="entry name" value="TAT_signal"/>
</dbReference>
<reference evidence="6" key="1">
    <citation type="submission" date="2014-07" db="EMBL/GenBank/DDBJ databases">
        <authorList>
            <person name="Hornung V.Bastian."/>
        </authorList>
    </citation>
    <scope>NUCLEOTIDE SEQUENCE</scope>
    <source>
        <strain evidence="6">PCE-S</strain>
    </source>
</reference>
<evidence type="ECO:0000259" key="5">
    <source>
        <dbReference type="Pfam" id="PF00890"/>
    </source>
</evidence>
<feature type="domain" description="FAD-dependent oxidoreductase 2 FAD-binding" evidence="5">
    <location>
        <begin position="61"/>
        <end position="574"/>
    </location>
</feature>
<dbReference type="GO" id="GO:0033765">
    <property type="term" value="F:steroid dehydrogenase activity, acting on the CH-CH group of donors"/>
    <property type="evidence" value="ECO:0007669"/>
    <property type="project" value="UniProtKB-ARBA"/>
</dbReference>